<evidence type="ECO:0000313" key="2">
    <source>
        <dbReference type="Proteomes" id="UP000236721"/>
    </source>
</evidence>
<sequence length="119" mass="13871">MKLKLFYITLMISACSNTPMNSQDYWRAKGYRLGELGYESNSEKVLSQSQRENYDESAFMAGYASGREVYCSPESAFKKGIEGTKYKGQCEDSPNSIRIRAEWERGWHSFISMDTFRWR</sequence>
<evidence type="ECO:0008006" key="3">
    <source>
        <dbReference type="Google" id="ProtNLM"/>
    </source>
</evidence>
<proteinExistence type="predicted"/>
<protein>
    <recommendedName>
        <fullName evidence="3">Lipoprotein</fullName>
    </recommendedName>
</protein>
<dbReference type="PROSITE" id="PS51257">
    <property type="entry name" value="PROKAR_LIPOPROTEIN"/>
    <property type="match status" value="1"/>
</dbReference>
<dbReference type="InterPro" id="IPR021242">
    <property type="entry name" value="DUF2799"/>
</dbReference>
<dbReference type="Proteomes" id="UP000236721">
    <property type="component" value="Unassembled WGS sequence"/>
</dbReference>
<keyword evidence="2" id="KW-1185">Reference proteome</keyword>
<dbReference type="RefSeq" id="WP_103879226.1">
    <property type="nucleotide sequence ID" value="NZ_FNVG01000003.1"/>
</dbReference>
<evidence type="ECO:0000313" key="1">
    <source>
        <dbReference type="EMBL" id="SEF77011.1"/>
    </source>
</evidence>
<dbReference type="Pfam" id="PF10973">
    <property type="entry name" value="DUF2799"/>
    <property type="match status" value="1"/>
</dbReference>
<name>A0A1H5URE3_9VIBR</name>
<dbReference type="EMBL" id="FNVG01000003">
    <property type="protein sequence ID" value="SEF77011.1"/>
    <property type="molecule type" value="Genomic_DNA"/>
</dbReference>
<accession>A0A1H5URE3</accession>
<dbReference type="AlphaFoldDB" id="A0A1H5URE3"/>
<reference evidence="2" key="1">
    <citation type="submission" date="2016-10" db="EMBL/GenBank/DDBJ databases">
        <authorList>
            <person name="Varghese N."/>
            <person name="Submissions S."/>
        </authorList>
    </citation>
    <scope>NUCLEOTIDE SEQUENCE [LARGE SCALE GENOMIC DNA]</scope>
    <source>
        <strain evidence="2">CGMCC 1.7062</strain>
    </source>
</reference>
<dbReference type="OrthoDB" id="5872153at2"/>
<organism evidence="1 2">
    <name type="scientific">Vibrio hangzhouensis</name>
    <dbReference type="NCBI Taxonomy" id="462991"/>
    <lineage>
        <taxon>Bacteria</taxon>
        <taxon>Pseudomonadati</taxon>
        <taxon>Pseudomonadota</taxon>
        <taxon>Gammaproteobacteria</taxon>
        <taxon>Vibrionales</taxon>
        <taxon>Vibrionaceae</taxon>
        <taxon>Vibrio</taxon>
    </lineage>
</organism>
<gene>
    <name evidence="1" type="ORF">SAMN04488244_103269</name>
</gene>